<keyword evidence="3" id="KW-1185">Reference proteome</keyword>
<keyword evidence="1" id="KW-0812">Transmembrane</keyword>
<gene>
    <name evidence="2" type="ORF">BD626DRAFT_503828</name>
</gene>
<feature type="transmembrane region" description="Helical" evidence="1">
    <location>
        <begin position="19"/>
        <end position="37"/>
    </location>
</feature>
<sequence>MPACSPFHYALLPSQECTLYVQLLHILHAVLLIGATSSARRARLLYGTVWLSLYIPLYVVVDRLVLVVEYRNIHWFCMQMK</sequence>
<reference evidence="2 3" key="1">
    <citation type="journal article" date="2019" name="New Phytol.">
        <title>Comparative genomics reveals unique wood-decay strategies and fruiting body development in the Schizophyllaceae.</title>
        <authorList>
            <person name="Almasi E."/>
            <person name="Sahu N."/>
            <person name="Krizsan K."/>
            <person name="Balint B."/>
            <person name="Kovacs G.M."/>
            <person name="Kiss B."/>
            <person name="Cseklye J."/>
            <person name="Drula E."/>
            <person name="Henrissat B."/>
            <person name="Nagy I."/>
            <person name="Chovatia M."/>
            <person name="Adam C."/>
            <person name="LaButti K."/>
            <person name="Lipzen A."/>
            <person name="Riley R."/>
            <person name="Grigoriev I.V."/>
            <person name="Nagy L.G."/>
        </authorList>
    </citation>
    <scope>NUCLEOTIDE SEQUENCE [LARGE SCALE GENOMIC DNA]</scope>
    <source>
        <strain evidence="2 3">NL-1724</strain>
    </source>
</reference>
<dbReference type="AlphaFoldDB" id="A0A550C7L7"/>
<evidence type="ECO:0000256" key="1">
    <source>
        <dbReference type="SAM" id="Phobius"/>
    </source>
</evidence>
<name>A0A550C7L7_9AGAR</name>
<proteinExistence type="predicted"/>
<organism evidence="2 3">
    <name type="scientific">Schizophyllum amplum</name>
    <dbReference type="NCBI Taxonomy" id="97359"/>
    <lineage>
        <taxon>Eukaryota</taxon>
        <taxon>Fungi</taxon>
        <taxon>Dikarya</taxon>
        <taxon>Basidiomycota</taxon>
        <taxon>Agaricomycotina</taxon>
        <taxon>Agaricomycetes</taxon>
        <taxon>Agaricomycetidae</taxon>
        <taxon>Agaricales</taxon>
        <taxon>Schizophyllaceae</taxon>
        <taxon>Schizophyllum</taxon>
    </lineage>
</organism>
<evidence type="ECO:0000313" key="2">
    <source>
        <dbReference type="EMBL" id="TRM60779.1"/>
    </source>
</evidence>
<comment type="caution">
    <text evidence="2">The sequence shown here is derived from an EMBL/GenBank/DDBJ whole genome shotgun (WGS) entry which is preliminary data.</text>
</comment>
<keyword evidence="1" id="KW-1133">Transmembrane helix</keyword>
<dbReference type="EMBL" id="VDMD01000020">
    <property type="protein sequence ID" value="TRM60779.1"/>
    <property type="molecule type" value="Genomic_DNA"/>
</dbReference>
<accession>A0A550C7L7</accession>
<feature type="transmembrane region" description="Helical" evidence="1">
    <location>
        <begin position="44"/>
        <end position="61"/>
    </location>
</feature>
<protein>
    <submittedName>
        <fullName evidence="2">Uncharacterized protein</fullName>
    </submittedName>
</protein>
<keyword evidence="1" id="KW-0472">Membrane</keyword>
<dbReference type="Proteomes" id="UP000320762">
    <property type="component" value="Unassembled WGS sequence"/>
</dbReference>
<evidence type="ECO:0000313" key="3">
    <source>
        <dbReference type="Proteomes" id="UP000320762"/>
    </source>
</evidence>